<evidence type="ECO:0000313" key="2">
    <source>
        <dbReference type="Proteomes" id="UP001341840"/>
    </source>
</evidence>
<organism evidence="1 2">
    <name type="scientific">Stylosanthes scabra</name>
    <dbReference type="NCBI Taxonomy" id="79078"/>
    <lineage>
        <taxon>Eukaryota</taxon>
        <taxon>Viridiplantae</taxon>
        <taxon>Streptophyta</taxon>
        <taxon>Embryophyta</taxon>
        <taxon>Tracheophyta</taxon>
        <taxon>Spermatophyta</taxon>
        <taxon>Magnoliopsida</taxon>
        <taxon>eudicotyledons</taxon>
        <taxon>Gunneridae</taxon>
        <taxon>Pentapetalae</taxon>
        <taxon>rosids</taxon>
        <taxon>fabids</taxon>
        <taxon>Fabales</taxon>
        <taxon>Fabaceae</taxon>
        <taxon>Papilionoideae</taxon>
        <taxon>50 kb inversion clade</taxon>
        <taxon>dalbergioids sensu lato</taxon>
        <taxon>Dalbergieae</taxon>
        <taxon>Pterocarpus clade</taxon>
        <taxon>Stylosanthes</taxon>
    </lineage>
</organism>
<proteinExistence type="predicted"/>
<name>A0ABU6W958_9FABA</name>
<keyword evidence="2" id="KW-1185">Reference proteome</keyword>
<dbReference type="EMBL" id="JASCZI010181317">
    <property type="protein sequence ID" value="MED6181737.1"/>
    <property type="molecule type" value="Genomic_DNA"/>
</dbReference>
<protein>
    <submittedName>
        <fullName evidence="1">Uncharacterized protein</fullName>
    </submittedName>
</protein>
<accession>A0ABU6W958</accession>
<gene>
    <name evidence="1" type="ORF">PIB30_022175</name>
</gene>
<comment type="caution">
    <text evidence="1">The sequence shown here is derived from an EMBL/GenBank/DDBJ whole genome shotgun (WGS) entry which is preliminary data.</text>
</comment>
<sequence length="181" mass="20072">MAYMRLGMAMFERKREPIYQPADVEIVLASVSTLNLAGSEEGHGLYSSTGSSSISAADLQVDFLYNESMEGLLIPRANEAKAREDASFNMLRSLSKATGKKINDYTYCLMLHEESGMLPGRGNDALATRVHELEAEKQPLWSSLRCYIESLIIDRHAKSFIITSVMKSLMCLLSLTSYGVC</sequence>
<dbReference type="Proteomes" id="UP001341840">
    <property type="component" value="Unassembled WGS sequence"/>
</dbReference>
<evidence type="ECO:0000313" key="1">
    <source>
        <dbReference type="EMBL" id="MED6181737.1"/>
    </source>
</evidence>
<reference evidence="1 2" key="1">
    <citation type="journal article" date="2023" name="Plants (Basel)">
        <title>Bridging the Gap: Combining Genomics and Transcriptomics Approaches to Understand Stylosanthes scabra, an Orphan Legume from the Brazilian Caatinga.</title>
        <authorList>
            <person name="Ferreira-Neto J.R.C."/>
            <person name="da Silva M.D."/>
            <person name="Binneck E."/>
            <person name="de Melo N.F."/>
            <person name="da Silva R.H."/>
            <person name="de Melo A.L.T.M."/>
            <person name="Pandolfi V."/>
            <person name="Bustamante F.O."/>
            <person name="Brasileiro-Vidal A.C."/>
            <person name="Benko-Iseppon A.M."/>
        </authorList>
    </citation>
    <scope>NUCLEOTIDE SEQUENCE [LARGE SCALE GENOMIC DNA]</scope>
    <source>
        <tissue evidence="1">Leaves</tissue>
    </source>
</reference>